<evidence type="ECO:0000256" key="1">
    <source>
        <dbReference type="SAM" id="Phobius"/>
    </source>
</evidence>
<proteinExistence type="predicted"/>
<gene>
    <name evidence="2" type="ORF">TSPI_08030</name>
</gene>
<keyword evidence="1" id="KW-0812">Transmembrane</keyword>
<accession>A0ABR3K6H3</accession>
<name>A0ABR3K6H3_TRISP</name>
<evidence type="ECO:0000313" key="3">
    <source>
        <dbReference type="Proteomes" id="UP001558632"/>
    </source>
</evidence>
<sequence length="105" mass="12028">MLSFFVLLRKLHSVYKLWKLPETRTVEQKPKYLLYRTPDAKKYRTFDSRFPQRSCRWHLLAVVCSEESSGGGGGGGWLACLRHLLASHIIIIIIIIISISIATIN</sequence>
<keyword evidence="1" id="KW-1133">Transmembrane helix</keyword>
<evidence type="ECO:0000313" key="2">
    <source>
        <dbReference type="EMBL" id="KAL1228567.1"/>
    </source>
</evidence>
<comment type="caution">
    <text evidence="2">The sequence shown here is derived from an EMBL/GenBank/DDBJ whole genome shotgun (WGS) entry which is preliminary data.</text>
</comment>
<organism evidence="2 3">
    <name type="scientific">Trichinella spiralis</name>
    <name type="common">Trichina worm</name>
    <dbReference type="NCBI Taxonomy" id="6334"/>
    <lineage>
        <taxon>Eukaryota</taxon>
        <taxon>Metazoa</taxon>
        <taxon>Ecdysozoa</taxon>
        <taxon>Nematoda</taxon>
        <taxon>Enoplea</taxon>
        <taxon>Dorylaimia</taxon>
        <taxon>Trichinellida</taxon>
        <taxon>Trichinellidae</taxon>
        <taxon>Trichinella</taxon>
    </lineage>
</organism>
<protein>
    <submittedName>
        <fullName evidence="2">Peroxisomal,Acyl-coenzyme A oxidase 2</fullName>
    </submittedName>
</protein>
<keyword evidence="1" id="KW-0472">Membrane</keyword>
<dbReference type="EMBL" id="JBEUSY010000507">
    <property type="protein sequence ID" value="KAL1228567.1"/>
    <property type="molecule type" value="Genomic_DNA"/>
</dbReference>
<dbReference type="Proteomes" id="UP001558632">
    <property type="component" value="Unassembled WGS sequence"/>
</dbReference>
<keyword evidence="3" id="KW-1185">Reference proteome</keyword>
<feature type="transmembrane region" description="Helical" evidence="1">
    <location>
        <begin position="84"/>
        <end position="104"/>
    </location>
</feature>
<reference evidence="2 3" key="1">
    <citation type="submission" date="2024-07" db="EMBL/GenBank/DDBJ databases">
        <title>Enhanced genomic and transcriptomic resources for Trichinella pseudospiralis and T. spiralis underpin the discovery of pronounced molecular differences between stages and species.</title>
        <authorList>
            <person name="Pasi K.K."/>
            <person name="La Rosa G."/>
            <person name="Gomez-Morales M.A."/>
            <person name="Tosini F."/>
            <person name="Sumanam S."/>
            <person name="Young N.D."/>
            <person name="Chang B.C."/>
            <person name="Robin G.B."/>
        </authorList>
    </citation>
    <scope>NUCLEOTIDE SEQUENCE [LARGE SCALE GENOMIC DNA]</scope>
    <source>
        <strain evidence="2">ISS534</strain>
    </source>
</reference>